<organism evidence="10">
    <name type="scientific">Thermus caliditerrae</name>
    <dbReference type="NCBI Taxonomy" id="1330700"/>
    <lineage>
        <taxon>Bacteria</taxon>
        <taxon>Thermotogati</taxon>
        <taxon>Deinococcota</taxon>
        <taxon>Deinococci</taxon>
        <taxon>Thermales</taxon>
        <taxon>Thermaceae</taxon>
        <taxon>Thermus</taxon>
    </lineage>
</organism>
<evidence type="ECO:0000256" key="7">
    <source>
        <dbReference type="ARBA" id="ARBA00023136"/>
    </source>
</evidence>
<evidence type="ECO:0000256" key="4">
    <source>
        <dbReference type="ARBA" id="ARBA00022692"/>
    </source>
</evidence>
<dbReference type="EMBL" id="DRXE01000080">
    <property type="protein sequence ID" value="HHM67530.1"/>
    <property type="molecule type" value="Genomic_DNA"/>
</dbReference>
<keyword evidence="4 9" id="KW-0812">Transmembrane</keyword>
<keyword evidence="6 9" id="KW-1133">Transmembrane helix</keyword>
<dbReference type="CDD" id="cd06582">
    <property type="entry name" value="TM_PBP1_LivH_like"/>
    <property type="match status" value="1"/>
</dbReference>
<proteinExistence type="inferred from homology"/>
<keyword evidence="7 9" id="KW-0472">Membrane</keyword>
<dbReference type="GO" id="GO:0005886">
    <property type="term" value="C:plasma membrane"/>
    <property type="evidence" value="ECO:0007669"/>
    <property type="project" value="UniProtKB-SubCell"/>
</dbReference>
<comment type="caution">
    <text evidence="10">The sequence shown here is derived from an EMBL/GenBank/DDBJ whole genome shotgun (WGS) entry which is preliminary data.</text>
</comment>
<dbReference type="Pfam" id="PF02653">
    <property type="entry name" value="BPD_transp_2"/>
    <property type="match status" value="1"/>
</dbReference>
<evidence type="ECO:0000256" key="3">
    <source>
        <dbReference type="ARBA" id="ARBA00022475"/>
    </source>
</evidence>
<reference evidence="10" key="1">
    <citation type="journal article" date="2020" name="mSystems">
        <title>Genome- and Community-Level Interaction Insights into Carbon Utilization and Element Cycling Functions of Hydrothermarchaeota in Hydrothermal Sediment.</title>
        <authorList>
            <person name="Zhou Z."/>
            <person name="Liu Y."/>
            <person name="Xu W."/>
            <person name="Pan J."/>
            <person name="Luo Z.H."/>
            <person name="Li M."/>
        </authorList>
    </citation>
    <scope>NUCLEOTIDE SEQUENCE [LARGE SCALE GENOMIC DNA]</scope>
    <source>
        <strain evidence="10">SpSt-1071</strain>
    </source>
</reference>
<evidence type="ECO:0000256" key="6">
    <source>
        <dbReference type="ARBA" id="ARBA00022989"/>
    </source>
</evidence>
<dbReference type="PANTHER" id="PTHR11795:SF445">
    <property type="entry name" value="AMINO ACID ABC TRANSPORTER PERMEASE PROTEIN"/>
    <property type="match status" value="1"/>
</dbReference>
<keyword evidence="2" id="KW-0813">Transport</keyword>
<keyword evidence="3" id="KW-1003">Cell membrane</keyword>
<feature type="transmembrane region" description="Helical" evidence="9">
    <location>
        <begin position="188"/>
        <end position="208"/>
    </location>
</feature>
<feature type="transmembrane region" description="Helical" evidence="9">
    <location>
        <begin position="36"/>
        <end position="56"/>
    </location>
</feature>
<dbReference type="GO" id="GO:0006865">
    <property type="term" value="P:amino acid transport"/>
    <property type="evidence" value="ECO:0007669"/>
    <property type="project" value="UniProtKB-KW"/>
</dbReference>
<dbReference type="InterPro" id="IPR052157">
    <property type="entry name" value="BCAA_transport_permease"/>
</dbReference>
<gene>
    <name evidence="10" type="ORF">ENM28_02200</name>
</gene>
<dbReference type="GO" id="GO:0022857">
    <property type="term" value="F:transmembrane transporter activity"/>
    <property type="evidence" value="ECO:0007669"/>
    <property type="project" value="InterPro"/>
</dbReference>
<feature type="transmembrane region" description="Helical" evidence="9">
    <location>
        <begin position="135"/>
        <end position="156"/>
    </location>
</feature>
<accession>A0A7C5VFX7</accession>
<feature type="transmembrane region" description="Helical" evidence="9">
    <location>
        <begin position="6"/>
        <end position="29"/>
    </location>
</feature>
<evidence type="ECO:0000256" key="5">
    <source>
        <dbReference type="ARBA" id="ARBA00022970"/>
    </source>
</evidence>
<name>A0A7C5VFX7_9DEIN</name>
<evidence type="ECO:0000256" key="9">
    <source>
        <dbReference type="SAM" id="Phobius"/>
    </source>
</evidence>
<comment type="similarity">
    <text evidence="8">Belongs to the binding-protein-dependent transport system permease family. LivHM subfamily.</text>
</comment>
<evidence type="ECO:0000256" key="8">
    <source>
        <dbReference type="ARBA" id="ARBA00037998"/>
    </source>
</evidence>
<evidence type="ECO:0000256" key="1">
    <source>
        <dbReference type="ARBA" id="ARBA00004651"/>
    </source>
</evidence>
<feature type="transmembrane region" description="Helical" evidence="9">
    <location>
        <begin position="95"/>
        <end position="115"/>
    </location>
</feature>
<evidence type="ECO:0000313" key="10">
    <source>
        <dbReference type="EMBL" id="HHM67530.1"/>
    </source>
</evidence>
<dbReference type="InterPro" id="IPR001851">
    <property type="entry name" value="ABC_transp_permease"/>
</dbReference>
<feature type="transmembrane region" description="Helical" evidence="9">
    <location>
        <begin position="62"/>
        <end position="83"/>
    </location>
</feature>
<protein>
    <submittedName>
        <fullName evidence="10">Branched-chain amino acid ABC transporter permease</fullName>
    </submittedName>
</protein>
<keyword evidence="5" id="KW-0029">Amino-acid transport</keyword>
<evidence type="ECO:0000256" key="2">
    <source>
        <dbReference type="ARBA" id="ARBA00022448"/>
    </source>
</evidence>
<dbReference type="PANTHER" id="PTHR11795">
    <property type="entry name" value="BRANCHED-CHAIN AMINO ACID TRANSPORT SYSTEM PERMEASE PROTEIN LIVH"/>
    <property type="match status" value="1"/>
</dbReference>
<feature type="transmembrane region" description="Helical" evidence="9">
    <location>
        <begin position="264"/>
        <end position="282"/>
    </location>
</feature>
<comment type="subcellular location">
    <subcellularLocation>
        <location evidence="1">Cell membrane</location>
        <topology evidence="1">Multi-pass membrane protein</topology>
    </subcellularLocation>
</comment>
<dbReference type="AlphaFoldDB" id="A0A7C5VFX7"/>
<sequence length="287" mass="29877">MDLFTLTALLGDGLAVGSIYALTALGLTLVYGLLRVLHVAHAGVYAVGAYAGWWAFQKTGSFGLALGTGAVVAALLGLFLETWFYRPLLSRPPHVALIGSIGLFLAVGDLLRILFGPYQQSLPALAPVPVVGMLTVPQLVVVGATAVLLLGVYFLVEQTRLGLGWRAMAQDAPTAAALGVDLPLMSRLAFLAASLLAGLAGVLVGAYYNQVYPTMGAVLAYKGLAIVVLGGLGNLWGTVAAALLLGLLESLAVAYLGHRFPPEGVAFVALILVLLFRPQGLFSRAPR</sequence>